<dbReference type="AlphaFoldDB" id="A0A3N0VJU0"/>
<accession>A0A3N0VJU0</accession>
<dbReference type="RefSeq" id="WP_123209868.1">
    <property type="nucleotide sequence ID" value="NZ_RJVO01000001.1"/>
</dbReference>
<proteinExistence type="predicted"/>
<reference evidence="2 3" key="1">
    <citation type="submission" date="2018-10" db="EMBL/GenBank/DDBJ databases">
        <authorList>
            <person name="Chen W.-M."/>
        </authorList>
    </citation>
    <scope>NUCLEOTIDE SEQUENCE [LARGE SCALE GENOMIC DNA]</scope>
    <source>
        <strain evidence="2 3">THS-13</strain>
    </source>
</reference>
<name>A0A3N0VJU0_9GAMM</name>
<comment type="caution">
    <text evidence="2">The sequence shown here is derived from an EMBL/GenBank/DDBJ whole genome shotgun (WGS) entry which is preliminary data.</text>
</comment>
<evidence type="ECO:0008006" key="4">
    <source>
        <dbReference type="Google" id="ProtNLM"/>
    </source>
</evidence>
<sequence>MQADRRRAFAVLLVRRLAGALWLLTSAAVAQTPYTPADERQALSAASPLRGLAATGAASASTPSAAESAEQALRLAQQALELGRARADPRWFGVAEAALQSWESVPTPPPAIQRLRAVLRQRRHDFAGALADLDALLLADPDDSQARLVRAVIHAVQGRPQQSQADCLRLIGASSLLLATTCLANARGLLGQAVPMLAALEGQLQSPAGLDAGAEERRWALTVAAELAVRLQRPAQASRYYAEALALASRAQVEDVYLQASWADFQLAQGEAARVERGLRRTRSDLTLLRLAIAERRLAEAGQLAFQSRWQAHAEELEARFQLARQRGESGHGREEALLALALRDDPLQALRHSERNWQLQREPADARLLLESAIAAGRPDAAEPVRAWLRSTGLEDLALRRLAGLEAP</sequence>
<dbReference type="EMBL" id="RJVO01000001">
    <property type="protein sequence ID" value="ROH93016.1"/>
    <property type="molecule type" value="Genomic_DNA"/>
</dbReference>
<feature type="signal peptide" evidence="1">
    <location>
        <begin position="1"/>
        <end position="30"/>
    </location>
</feature>
<dbReference type="InterPro" id="IPR011990">
    <property type="entry name" value="TPR-like_helical_dom_sf"/>
</dbReference>
<gene>
    <name evidence="2" type="ORF">ED208_00295</name>
</gene>
<evidence type="ECO:0000256" key="1">
    <source>
        <dbReference type="SAM" id="SignalP"/>
    </source>
</evidence>
<keyword evidence="1" id="KW-0732">Signal</keyword>
<organism evidence="2 3">
    <name type="scientific">Stagnimonas aquatica</name>
    <dbReference type="NCBI Taxonomy" id="2689987"/>
    <lineage>
        <taxon>Bacteria</taxon>
        <taxon>Pseudomonadati</taxon>
        <taxon>Pseudomonadota</taxon>
        <taxon>Gammaproteobacteria</taxon>
        <taxon>Nevskiales</taxon>
        <taxon>Nevskiaceae</taxon>
        <taxon>Stagnimonas</taxon>
    </lineage>
</organism>
<evidence type="ECO:0000313" key="3">
    <source>
        <dbReference type="Proteomes" id="UP000282106"/>
    </source>
</evidence>
<protein>
    <recommendedName>
        <fullName evidence="4">Tetratricopeptide repeat protein</fullName>
    </recommendedName>
</protein>
<dbReference type="Proteomes" id="UP000282106">
    <property type="component" value="Unassembled WGS sequence"/>
</dbReference>
<dbReference type="SUPFAM" id="SSF48452">
    <property type="entry name" value="TPR-like"/>
    <property type="match status" value="1"/>
</dbReference>
<dbReference type="InParanoid" id="A0A3N0VJU0"/>
<keyword evidence="3" id="KW-1185">Reference proteome</keyword>
<dbReference type="Gene3D" id="1.25.40.10">
    <property type="entry name" value="Tetratricopeptide repeat domain"/>
    <property type="match status" value="1"/>
</dbReference>
<feature type="chain" id="PRO_5018242841" description="Tetratricopeptide repeat protein" evidence="1">
    <location>
        <begin position="31"/>
        <end position="409"/>
    </location>
</feature>
<evidence type="ECO:0000313" key="2">
    <source>
        <dbReference type="EMBL" id="ROH93016.1"/>
    </source>
</evidence>